<keyword evidence="1" id="KW-0175">Coiled coil</keyword>
<evidence type="ECO:0000256" key="1">
    <source>
        <dbReference type="SAM" id="Coils"/>
    </source>
</evidence>
<name>A0A6B3LRR1_9BACT</name>
<reference evidence="3 4" key="1">
    <citation type="submission" date="2020-02" db="EMBL/GenBank/DDBJ databases">
        <authorList>
            <person name="Kim M.K."/>
        </authorList>
    </citation>
    <scope>NUCLEOTIDE SEQUENCE [LARGE SCALE GENOMIC DNA]</scope>
    <source>
        <strain evidence="3 4">BT327</strain>
    </source>
</reference>
<dbReference type="AlphaFoldDB" id="A0A6B3LRR1"/>
<keyword evidence="4" id="KW-1185">Reference proteome</keyword>
<feature type="coiled-coil region" evidence="1">
    <location>
        <begin position="565"/>
        <end position="605"/>
    </location>
</feature>
<evidence type="ECO:0000256" key="2">
    <source>
        <dbReference type="SAM" id="Phobius"/>
    </source>
</evidence>
<keyword evidence="2" id="KW-1133">Transmembrane helix</keyword>
<evidence type="ECO:0000313" key="3">
    <source>
        <dbReference type="EMBL" id="NEM96160.1"/>
    </source>
</evidence>
<accession>A0A6B3LRR1</accession>
<sequence>MSEKNEVLLRIRIDEAEAQKKIVSYQKEINAARDAQAALAKAIKEAGSATDEQVAQQVALKARLKELTTQQNLQIKAIDTQRKADQAAVGSINQLRAQLASLTTQWNELSEEERNNAEIGGKLQKATKDVSDKLKELEASVGDTRRNVGNYSQSMLEAVDGSGKLQQAIDLSKKGYDELKGLITDGIAALKEEVKAKLAAEAATNAKTAAEAGTTAATTASTAATNISKAAIIGKVSALKLLKLALAATGIGAVLLLLGGLISFLTRTQKGIDTVSRYTAAFSKVMGFLLDKLSAVGEATIAWFKDVNNLGDFLKKLGNEILQNVINRLKGFLVIWEAVKSGDFTKLQDGITQVATGITDASAKAKAFAKELADVARAAADVERETQRIERAERALNVEREQANAFIERNKMLAEDATKSEAERMEAARKAFAKEEELRGKQLQLQRDKIANLIAEQKLTNNLNADHDKLAEAQAELAKIEAESLGKSTELQNKLNDLRKQAQQKQLEATRKQLEAEAALLEVRTQSSLNSEEDLLELRLQLLAKKQQQELLAEDLTQAQIKVIKEKYLAEEAQLRDEFRENQRKKELEEETRTAQARLTKAQQVLAIGFGKQQLALKQQRAQGLLSAAEYERQQEQLTLTRMQSEILLMEKHAGAVEGMDKVLVEKRAALAEYLADKQIKAVEKAEEADANAHAKRIERQLQELEMADSFLNAMGDMFANSLTEQGFAIEQFSQGVLNLLIDTVSQALQMQVAASVGQATVGAIASPESIATAGVAGVAKALALVALIKTAASVAKAAISNSISKDGGGKYFAEGGYTGDGYGAPDSSGHKPAGIVHAGEYVLPKWMVNSNPSLVASLEQQRLRGYATGGYVQPPSTRQWLGGQHTALNLDYNQLAQAMSRFKVQAAIQDIRSADSKHTAKMNIVNP</sequence>
<dbReference type="RefSeq" id="WP_163910907.1">
    <property type="nucleotide sequence ID" value="NZ_JAAGWD010000001.1"/>
</dbReference>
<organism evidence="3 4">
    <name type="scientific">Pontibacter burrus</name>
    <dbReference type="NCBI Taxonomy" id="2704466"/>
    <lineage>
        <taxon>Bacteria</taxon>
        <taxon>Pseudomonadati</taxon>
        <taxon>Bacteroidota</taxon>
        <taxon>Cytophagia</taxon>
        <taxon>Cytophagales</taxon>
        <taxon>Hymenobacteraceae</taxon>
        <taxon>Pontibacter</taxon>
    </lineage>
</organism>
<protein>
    <recommendedName>
        <fullName evidence="5">Phage tail tape measure protein</fullName>
    </recommendedName>
</protein>
<dbReference type="EMBL" id="JAAGWD010000001">
    <property type="protein sequence ID" value="NEM96160.1"/>
    <property type="molecule type" value="Genomic_DNA"/>
</dbReference>
<comment type="caution">
    <text evidence="3">The sequence shown here is derived from an EMBL/GenBank/DDBJ whole genome shotgun (WGS) entry which is preliminary data.</text>
</comment>
<feature type="coiled-coil region" evidence="1">
    <location>
        <begin position="15"/>
        <end position="45"/>
    </location>
</feature>
<gene>
    <name evidence="3" type="ORF">GXP69_00510</name>
</gene>
<feature type="coiled-coil region" evidence="1">
    <location>
        <begin position="92"/>
        <end position="129"/>
    </location>
</feature>
<proteinExistence type="predicted"/>
<feature type="coiled-coil region" evidence="1">
    <location>
        <begin position="456"/>
        <end position="524"/>
    </location>
</feature>
<evidence type="ECO:0000313" key="4">
    <source>
        <dbReference type="Proteomes" id="UP000474777"/>
    </source>
</evidence>
<dbReference type="Proteomes" id="UP000474777">
    <property type="component" value="Unassembled WGS sequence"/>
</dbReference>
<evidence type="ECO:0008006" key="5">
    <source>
        <dbReference type="Google" id="ProtNLM"/>
    </source>
</evidence>
<keyword evidence="2" id="KW-0472">Membrane</keyword>
<feature type="coiled-coil region" evidence="1">
    <location>
        <begin position="365"/>
        <end position="409"/>
    </location>
</feature>
<keyword evidence="2" id="KW-0812">Transmembrane</keyword>
<feature type="transmembrane region" description="Helical" evidence="2">
    <location>
        <begin position="244"/>
        <end position="265"/>
    </location>
</feature>